<evidence type="ECO:0000313" key="2">
    <source>
        <dbReference type="Proteomes" id="UP000055019"/>
    </source>
</evidence>
<sequence>MLLPMPECAAREISLANHLGFVACRSGAGSAYLFNELIRLVYLSFYVQDAGFGDTDLMIYARVEAAIERSLKRAESGRAWMLDAVDLPLFEALLRESDRQLAHAPRHVHIGARERLERFATSGRASPLRATRPGSRP</sequence>
<dbReference type="EMBL" id="FCOM02000054">
    <property type="protein sequence ID" value="SAL84739.1"/>
    <property type="molecule type" value="Genomic_DNA"/>
</dbReference>
<dbReference type="Proteomes" id="UP000055019">
    <property type="component" value="Unassembled WGS sequence"/>
</dbReference>
<protein>
    <submittedName>
        <fullName evidence="1">Fis family transcriptional regulator</fullName>
    </submittedName>
</protein>
<organism evidence="1 2">
    <name type="scientific">Caballeronia arvi</name>
    <dbReference type="NCBI Taxonomy" id="1777135"/>
    <lineage>
        <taxon>Bacteria</taxon>
        <taxon>Pseudomonadati</taxon>
        <taxon>Pseudomonadota</taxon>
        <taxon>Betaproteobacteria</taxon>
        <taxon>Burkholderiales</taxon>
        <taxon>Burkholderiaceae</taxon>
        <taxon>Caballeronia</taxon>
    </lineage>
</organism>
<keyword evidence="2" id="KW-1185">Reference proteome</keyword>
<proteinExistence type="predicted"/>
<reference evidence="1" key="1">
    <citation type="submission" date="2016-01" db="EMBL/GenBank/DDBJ databases">
        <authorList>
            <person name="Peeters C."/>
        </authorList>
    </citation>
    <scope>NUCLEOTIDE SEQUENCE [LARGE SCALE GENOMIC DNA]</scope>
    <source>
        <strain evidence="1">LMG 29317</strain>
    </source>
</reference>
<comment type="caution">
    <text evidence="1">The sequence shown here is derived from an EMBL/GenBank/DDBJ whole genome shotgun (WGS) entry which is preliminary data.</text>
</comment>
<dbReference type="AlphaFoldDB" id="A0A158KVH2"/>
<accession>A0A158KVH2</accession>
<name>A0A158KVH2_9BURK</name>
<evidence type="ECO:0000313" key="1">
    <source>
        <dbReference type="EMBL" id="SAL84739.1"/>
    </source>
</evidence>
<gene>
    <name evidence="1" type="ORF">AWB74_07044</name>
</gene>